<dbReference type="EMBL" id="AMZY02000027">
    <property type="protein sequence ID" value="EMS30908.1"/>
    <property type="molecule type" value="Genomic_DNA"/>
</dbReference>
<name>M7X871_9BACT</name>
<sequence length="65" mass="7615">MSNFGYDSLSKKITAYIFNNPKLLYYETRFTRSMEEIDPRHSHAFDPDVMGIASPFPDINRHGHH</sequence>
<evidence type="ECO:0000313" key="1">
    <source>
        <dbReference type="EMBL" id="EMS30908.1"/>
    </source>
</evidence>
<protein>
    <submittedName>
        <fullName evidence="1">Uncharacterized protein</fullName>
    </submittedName>
</protein>
<dbReference type="AlphaFoldDB" id="M7X871"/>
<comment type="caution">
    <text evidence="1">The sequence shown here is derived from an EMBL/GenBank/DDBJ whole genome shotgun (WGS) entry which is preliminary data.</text>
</comment>
<gene>
    <name evidence="1" type="ORF">C943_02785</name>
</gene>
<organism evidence="1 2">
    <name type="scientific">Mariniradius saccharolyticus AK6</name>
    <dbReference type="NCBI Taxonomy" id="1239962"/>
    <lineage>
        <taxon>Bacteria</taxon>
        <taxon>Pseudomonadati</taxon>
        <taxon>Bacteroidota</taxon>
        <taxon>Cytophagia</taxon>
        <taxon>Cytophagales</taxon>
        <taxon>Cyclobacteriaceae</taxon>
        <taxon>Mariniradius</taxon>
    </lineage>
</organism>
<dbReference type="Proteomes" id="UP000010953">
    <property type="component" value="Unassembled WGS sequence"/>
</dbReference>
<proteinExistence type="predicted"/>
<evidence type="ECO:0000313" key="2">
    <source>
        <dbReference type="Proteomes" id="UP000010953"/>
    </source>
</evidence>
<keyword evidence="2" id="KW-1185">Reference proteome</keyword>
<dbReference type="InParanoid" id="M7X871"/>
<accession>M7X871</accession>
<reference evidence="1" key="1">
    <citation type="submission" date="2013-01" db="EMBL/GenBank/DDBJ databases">
        <title>Genome assembly of Mariniradius saccharolyticus AK6.</title>
        <authorList>
            <person name="Vaidya B."/>
            <person name="Khatri I."/>
            <person name="Tanuku N.R.S."/>
            <person name="Subramanian S."/>
            <person name="Pinnaka A."/>
        </authorList>
    </citation>
    <scope>NUCLEOTIDE SEQUENCE [LARGE SCALE GENOMIC DNA]</scope>
    <source>
        <strain evidence="1">AK6</strain>
    </source>
</reference>